<dbReference type="GO" id="GO:0005886">
    <property type="term" value="C:plasma membrane"/>
    <property type="evidence" value="ECO:0007669"/>
    <property type="project" value="InterPro"/>
</dbReference>
<evidence type="ECO:0000256" key="3">
    <source>
        <dbReference type="ARBA" id="ARBA00022729"/>
    </source>
</evidence>
<protein>
    <recommendedName>
        <fullName evidence="7">APCDD1 domain-containing protein</fullName>
    </recommendedName>
</protein>
<feature type="signal peptide" evidence="6">
    <location>
        <begin position="1"/>
        <end position="15"/>
    </location>
</feature>
<evidence type="ECO:0000256" key="6">
    <source>
        <dbReference type="SAM" id="SignalP"/>
    </source>
</evidence>
<organism evidence="8 9">
    <name type="scientific">Aquatica leii</name>
    <dbReference type="NCBI Taxonomy" id="1421715"/>
    <lineage>
        <taxon>Eukaryota</taxon>
        <taxon>Metazoa</taxon>
        <taxon>Ecdysozoa</taxon>
        <taxon>Arthropoda</taxon>
        <taxon>Hexapoda</taxon>
        <taxon>Insecta</taxon>
        <taxon>Pterygota</taxon>
        <taxon>Neoptera</taxon>
        <taxon>Endopterygota</taxon>
        <taxon>Coleoptera</taxon>
        <taxon>Polyphaga</taxon>
        <taxon>Elateriformia</taxon>
        <taxon>Elateroidea</taxon>
        <taxon>Lampyridae</taxon>
        <taxon>Luciolinae</taxon>
        <taxon>Aquatica</taxon>
    </lineage>
</organism>
<comment type="subcellular location">
    <subcellularLocation>
        <location evidence="1">Membrane</location>
        <topology evidence="1">Single-pass membrane protein</topology>
    </subcellularLocation>
</comment>
<dbReference type="SMART" id="SM01352">
    <property type="entry name" value="APCDDC"/>
    <property type="match status" value="2"/>
</dbReference>
<dbReference type="Pfam" id="PF14921">
    <property type="entry name" value="APCDDC"/>
    <property type="match status" value="2"/>
</dbReference>
<comment type="caution">
    <text evidence="8">The sequence shown here is derived from an EMBL/GenBank/DDBJ whole genome shotgun (WGS) entry which is preliminary data.</text>
</comment>
<evidence type="ECO:0000313" key="9">
    <source>
        <dbReference type="Proteomes" id="UP001353858"/>
    </source>
</evidence>
<dbReference type="GO" id="GO:0017147">
    <property type="term" value="F:Wnt-protein binding"/>
    <property type="evidence" value="ECO:0007669"/>
    <property type="project" value="InterPro"/>
</dbReference>
<accession>A0AAN7Q2F2</accession>
<dbReference type="AlphaFoldDB" id="A0AAN7Q2F2"/>
<dbReference type="InterPro" id="IPR042425">
    <property type="entry name" value="APCDD1"/>
</dbReference>
<evidence type="ECO:0000256" key="4">
    <source>
        <dbReference type="ARBA" id="ARBA00023136"/>
    </source>
</evidence>
<dbReference type="PANTHER" id="PTHR31021">
    <property type="entry name" value="ADENOMATOSIS POLYPOSIS COLI DOWN-REGULATED 1"/>
    <property type="match status" value="1"/>
</dbReference>
<evidence type="ECO:0000256" key="1">
    <source>
        <dbReference type="ARBA" id="ARBA00004167"/>
    </source>
</evidence>
<keyword evidence="5" id="KW-0325">Glycoprotein</keyword>
<dbReference type="PANTHER" id="PTHR31021:SF1">
    <property type="entry name" value="CHROMOSOME UNDETERMINED SCAFFOLD_56, WHOLE GENOME SHOTGUN SEQUENCE"/>
    <property type="match status" value="1"/>
</dbReference>
<evidence type="ECO:0000256" key="2">
    <source>
        <dbReference type="ARBA" id="ARBA00022692"/>
    </source>
</evidence>
<keyword evidence="2" id="KW-0812">Transmembrane</keyword>
<gene>
    <name evidence="8" type="ORF">RN001_009366</name>
</gene>
<sequence length="513" mass="59215">MNFLVIVLFWTYVNGISRQCAKLSENATYNDRNTVVETSMKTLSGVWLSEGCETRPGSEYVLRHYTFQENGDYKLVQHHYWDDSCSSPKLTIIAIGMLKTKRDSILHHDALSGYNKPSNITIIPQDFIAAKELDDVVATNCPGQYWKSWRKYEEHVVFASPNSRHYKSHEYDFDRIQETIPNTKHYLQNSSGALSCLGKLRWTFNELKLIKIQLRPNLYLPQKTSNEMHWELLVGDIPSREELKENYTPTAFQTPLIKTSKGEKEYVKGRKYLVHYTCNICSNLGTSDRVPPHLIEKARLPPYIWGEWVSQRCEVRPMGLYLTRQFSFYGDDNVWVGEHRFYVDPFCTLLKFVVTASGTFQLDNKIHILKEASNIDFRIEKATLTIYDQHMIYYMPWSNCGKQMWKVGVSQELADTNGCQQLGIIIPSVQYDVVKVEMSYQGYWLLFLGQADTENMPVDSPSERPTAFQVPLVRCGDGNAASFLGTDYEDSGQDRLNLNFIFVVAFLTVHVYS</sequence>
<dbReference type="Proteomes" id="UP001353858">
    <property type="component" value="Unassembled WGS sequence"/>
</dbReference>
<evidence type="ECO:0000259" key="7">
    <source>
        <dbReference type="SMART" id="SM01352"/>
    </source>
</evidence>
<dbReference type="GO" id="GO:0030178">
    <property type="term" value="P:negative regulation of Wnt signaling pathway"/>
    <property type="evidence" value="ECO:0007669"/>
    <property type="project" value="InterPro"/>
</dbReference>
<evidence type="ECO:0000256" key="5">
    <source>
        <dbReference type="ARBA" id="ARBA00023180"/>
    </source>
</evidence>
<feature type="domain" description="APCDD1" evidence="7">
    <location>
        <begin position="293"/>
        <end position="486"/>
    </location>
</feature>
<feature type="domain" description="APCDD1" evidence="7">
    <location>
        <begin position="19"/>
        <end position="292"/>
    </location>
</feature>
<reference evidence="9" key="1">
    <citation type="submission" date="2023-01" db="EMBL/GenBank/DDBJ databases">
        <title>Key to firefly adult light organ development and bioluminescence: homeobox transcription factors regulate luciferase expression and transportation to peroxisome.</title>
        <authorList>
            <person name="Fu X."/>
        </authorList>
    </citation>
    <scope>NUCLEOTIDE SEQUENCE [LARGE SCALE GENOMIC DNA]</scope>
</reference>
<feature type="chain" id="PRO_5042868187" description="APCDD1 domain-containing protein" evidence="6">
    <location>
        <begin position="16"/>
        <end position="513"/>
    </location>
</feature>
<dbReference type="EMBL" id="JARPUR010000004">
    <property type="protein sequence ID" value="KAK4876860.1"/>
    <property type="molecule type" value="Genomic_DNA"/>
</dbReference>
<name>A0AAN7Q2F2_9COLE</name>
<keyword evidence="4" id="KW-0472">Membrane</keyword>
<keyword evidence="9" id="KW-1185">Reference proteome</keyword>
<evidence type="ECO:0000313" key="8">
    <source>
        <dbReference type="EMBL" id="KAK4876860.1"/>
    </source>
</evidence>
<dbReference type="InterPro" id="IPR029405">
    <property type="entry name" value="APCDD1_dom"/>
</dbReference>
<proteinExistence type="predicted"/>
<keyword evidence="3 6" id="KW-0732">Signal</keyword>